<gene>
    <name evidence="5" type="ORF">METZ01_LOCUS362242</name>
</gene>
<sequence length="296" mass="34460">MSKFENQIVNRNSLEILKKIPDKTFNLIFADPPYNLQIGEKLKRPDDSKVRGVDDKWDQFKNFKHYDDFCKAWLTECKRILKDNGSIWVIGSYHNIFRLGYLLQNLDYWILNDVIWRKNNPMPNFKGTRFTNAHETLIWASKSKKSKYTFNYQSLKCLNDDLQMRSDWMLPICNGKERLKKNGKKVHSTQKPESLLHRIILATTNKGDAIFDPFLGTGTTAVVAKKLGRKYFGIEKDKKYFKAASDRINKTQIIEESNLDTLENNKSKPRVPFGSLVELGIIKPGTSIFDQKKKIN</sequence>
<dbReference type="Gene3D" id="3.40.50.150">
    <property type="entry name" value="Vaccinia Virus protein VP39"/>
    <property type="match status" value="1"/>
</dbReference>
<dbReference type="EMBL" id="UINC01129176">
    <property type="protein sequence ID" value="SVD09388.1"/>
    <property type="molecule type" value="Genomic_DNA"/>
</dbReference>
<dbReference type="InterPro" id="IPR002941">
    <property type="entry name" value="DNA_methylase_N4/N6"/>
</dbReference>
<dbReference type="PROSITE" id="PS00092">
    <property type="entry name" value="N6_MTASE"/>
    <property type="match status" value="1"/>
</dbReference>
<evidence type="ECO:0000256" key="2">
    <source>
        <dbReference type="ARBA" id="ARBA00022603"/>
    </source>
</evidence>
<organism evidence="5">
    <name type="scientific">marine metagenome</name>
    <dbReference type="NCBI Taxonomy" id="408172"/>
    <lineage>
        <taxon>unclassified sequences</taxon>
        <taxon>metagenomes</taxon>
        <taxon>ecological metagenomes</taxon>
    </lineage>
</organism>
<dbReference type="PANTHER" id="PTHR13370">
    <property type="entry name" value="RNA METHYLASE-RELATED"/>
    <property type="match status" value="1"/>
</dbReference>
<feature type="non-terminal residue" evidence="5">
    <location>
        <position position="296"/>
    </location>
</feature>
<dbReference type="PANTHER" id="PTHR13370:SF3">
    <property type="entry name" value="TRNA (GUANINE(10)-N2)-METHYLTRANSFERASE HOMOLOG"/>
    <property type="match status" value="1"/>
</dbReference>
<dbReference type="GO" id="GO:0009007">
    <property type="term" value="F:site-specific DNA-methyltransferase (adenine-specific) activity"/>
    <property type="evidence" value="ECO:0007669"/>
    <property type="project" value="TreeGrafter"/>
</dbReference>
<dbReference type="AlphaFoldDB" id="A0A382SJP0"/>
<dbReference type="GO" id="GO:0005737">
    <property type="term" value="C:cytoplasm"/>
    <property type="evidence" value="ECO:0007669"/>
    <property type="project" value="TreeGrafter"/>
</dbReference>
<dbReference type="PRINTS" id="PR00508">
    <property type="entry name" value="S21N4MTFRASE"/>
</dbReference>
<dbReference type="SUPFAM" id="SSF53335">
    <property type="entry name" value="S-adenosyl-L-methionine-dependent methyltransferases"/>
    <property type="match status" value="1"/>
</dbReference>
<name>A0A382SJP0_9ZZZZ</name>
<evidence type="ECO:0000256" key="1">
    <source>
        <dbReference type="ARBA" id="ARBA00006594"/>
    </source>
</evidence>
<dbReference type="InterPro" id="IPR002052">
    <property type="entry name" value="DNA_methylase_N6_adenine_CS"/>
</dbReference>
<evidence type="ECO:0000313" key="5">
    <source>
        <dbReference type="EMBL" id="SVD09388.1"/>
    </source>
</evidence>
<dbReference type="Pfam" id="PF01555">
    <property type="entry name" value="N6_N4_Mtase"/>
    <property type="match status" value="1"/>
</dbReference>
<dbReference type="GO" id="GO:0008170">
    <property type="term" value="F:N-methyltransferase activity"/>
    <property type="evidence" value="ECO:0007669"/>
    <property type="project" value="InterPro"/>
</dbReference>
<evidence type="ECO:0000259" key="4">
    <source>
        <dbReference type="Pfam" id="PF01555"/>
    </source>
</evidence>
<feature type="domain" description="DNA methylase N-4/N-6" evidence="4">
    <location>
        <begin position="26"/>
        <end position="244"/>
    </location>
</feature>
<dbReference type="GO" id="GO:0032259">
    <property type="term" value="P:methylation"/>
    <property type="evidence" value="ECO:0007669"/>
    <property type="project" value="UniProtKB-KW"/>
</dbReference>
<dbReference type="GO" id="GO:0003677">
    <property type="term" value="F:DNA binding"/>
    <property type="evidence" value="ECO:0007669"/>
    <property type="project" value="InterPro"/>
</dbReference>
<evidence type="ECO:0000256" key="3">
    <source>
        <dbReference type="ARBA" id="ARBA00022679"/>
    </source>
</evidence>
<accession>A0A382SJP0</accession>
<keyword evidence="2" id="KW-0489">Methyltransferase</keyword>
<reference evidence="5" key="1">
    <citation type="submission" date="2018-05" db="EMBL/GenBank/DDBJ databases">
        <authorList>
            <person name="Lanie J.A."/>
            <person name="Ng W.-L."/>
            <person name="Kazmierczak K.M."/>
            <person name="Andrzejewski T.M."/>
            <person name="Davidsen T.M."/>
            <person name="Wayne K.J."/>
            <person name="Tettelin H."/>
            <person name="Glass J.I."/>
            <person name="Rusch D."/>
            <person name="Podicherti R."/>
            <person name="Tsui H.-C.T."/>
            <person name="Winkler M.E."/>
        </authorList>
    </citation>
    <scope>NUCLEOTIDE SEQUENCE</scope>
</reference>
<comment type="similarity">
    <text evidence="1">Belongs to the N(4)/N(6)-methyltransferase family.</text>
</comment>
<protein>
    <recommendedName>
        <fullName evidence="4">DNA methylase N-4/N-6 domain-containing protein</fullName>
    </recommendedName>
</protein>
<dbReference type="InterPro" id="IPR001091">
    <property type="entry name" value="RM_Methyltransferase"/>
</dbReference>
<dbReference type="InterPro" id="IPR029063">
    <property type="entry name" value="SAM-dependent_MTases_sf"/>
</dbReference>
<keyword evidence="3" id="KW-0808">Transferase</keyword>
<proteinExistence type="inferred from homology"/>